<gene>
    <name evidence="5" type="ORF">GPECTOR_81g218</name>
</gene>
<dbReference type="Proteomes" id="UP000075714">
    <property type="component" value="Unassembled WGS sequence"/>
</dbReference>
<evidence type="ECO:0000313" key="5">
    <source>
        <dbReference type="EMBL" id="KXZ43768.1"/>
    </source>
</evidence>
<keyword evidence="2" id="KW-0677">Repeat</keyword>
<dbReference type="SUPFAM" id="SSF54695">
    <property type="entry name" value="POZ domain"/>
    <property type="match status" value="1"/>
</dbReference>
<evidence type="ECO:0000259" key="4">
    <source>
        <dbReference type="PROSITE" id="PS50097"/>
    </source>
</evidence>
<dbReference type="SMART" id="SM00225">
    <property type="entry name" value="BTB"/>
    <property type="match status" value="1"/>
</dbReference>
<sequence length="286" mass="31457">MAFTDSGQVLVIQSLTWRYGSEHGDPHGDELLSISVHNPAVPPARRNMHMCTRVCVSPFGGLILYKSTREQDLNSFWLCPGDERPPLAADRCPQPGPVGKDCIGAGFAALRSNLDLPPDVTVVAGGRAFPAHRLLLALRSQFFERLLADGLRDMSSGNGVRVELPDADPDAFERLLSYMYDGVLQPPLGLLRPLAELADRLLLAEASSHLQQQLAAATSPDRVVGDLLWAEQRGLREALELLKRRYLEWEALVLDEAPDSVHTLMSASPKLHLELYAATAKRARLQ</sequence>
<protein>
    <recommendedName>
        <fullName evidence="4">BTB domain-containing protein</fullName>
    </recommendedName>
</protein>
<dbReference type="EMBL" id="LSYV01000082">
    <property type="protein sequence ID" value="KXZ43768.1"/>
    <property type="molecule type" value="Genomic_DNA"/>
</dbReference>
<dbReference type="PANTHER" id="PTHR46231:SF1">
    <property type="entry name" value="ANKYRIN REPEAT AND BTB_POZ DOMAIN-CONTAINING PROTEIN 1"/>
    <property type="match status" value="1"/>
</dbReference>
<keyword evidence="3" id="KW-0040">ANK repeat</keyword>
<dbReference type="STRING" id="33097.A0A150G1Q4"/>
<evidence type="ECO:0000256" key="3">
    <source>
        <dbReference type="ARBA" id="ARBA00023043"/>
    </source>
</evidence>
<dbReference type="InterPro" id="IPR044515">
    <property type="entry name" value="ABTB1"/>
</dbReference>
<evidence type="ECO:0000256" key="1">
    <source>
        <dbReference type="ARBA" id="ARBA00004906"/>
    </source>
</evidence>
<dbReference type="Pfam" id="PF00651">
    <property type="entry name" value="BTB"/>
    <property type="match status" value="1"/>
</dbReference>
<dbReference type="OrthoDB" id="6678352at2759"/>
<keyword evidence="6" id="KW-1185">Reference proteome</keyword>
<dbReference type="GO" id="GO:0000151">
    <property type="term" value="C:ubiquitin ligase complex"/>
    <property type="evidence" value="ECO:0007669"/>
    <property type="project" value="TreeGrafter"/>
</dbReference>
<dbReference type="InterPro" id="IPR011333">
    <property type="entry name" value="SKP1/BTB/POZ_sf"/>
</dbReference>
<comment type="caution">
    <text evidence="5">The sequence shown here is derived from an EMBL/GenBank/DDBJ whole genome shotgun (WGS) entry which is preliminary data.</text>
</comment>
<comment type="pathway">
    <text evidence="1">Protein modification; protein ubiquitination.</text>
</comment>
<accession>A0A150G1Q4</accession>
<dbReference type="PANTHER" id="PTHR46231">
    <property type="entry name" value="ANKYRIN REPEAT AND BTB/POZ DOMAIN-CONTAINING PROTEIN 1"/>
    <property type="match status" value="1"/>
</dbReference>
<reference evidence="6" key="1">
    <citation type="journal article" date="2016" name="Nat. Commun.">
        <title>The Gonium pectorale genome demonstrates co-option of cell cycle regulation during the evolution of multicellularity.</title>
        <authorList>
            <person name="Hanschen E.R."/>
            <person name="Marriage T.N."/>
            <person name="Ferris P.J."/>
            <person name="Hamaji T."/>
            <person name="Toyoda A."/>
            <person name="Fujiyama A."/>
            <person name="Neme R."/>
            <person name="Noguchi H."/>
            <person name="Minakuchi Y."/>
            <person name="Suzuki M."/>
            <person name="Kawai-Toyooka H."/>
            <person name="Smith D.R."/>
            <person name="Sparks H."/>
            <person name="Anderson J."/>
            <person name="Bakaric R."/>
            <person name="Luria V."/>
            <person name="Karger A."/>
            <person name="Kirschner M.W."/>
            <person name="Durand P.M."/>
            <person name="Michod R.E."/>
            <person name="Nozaki H."/>
            <person name="Olson B.J."/>
        </authorList>
    </citation>
    <scope>NUCLEOTIDE SEQUENCE [LARGE SCALE GENOMIC DNA]</scope>
    <source>
        <strain evidence="6">NIES-2863</strain>
    </source>
</reference>
<evidence type="ECO:0000256" key="2">
    <source>
        <dbReference type="ARBA" id="ARBA00022737"/>
    </source>
</evidence>
<proteinExistence type="predicted"/>
<dbReference type="InterPro" id="IPR000210">
    <property type="entry name" value="BTB/POZ_dom"/>
</dbReference>
<feature type="domain" description="BTB" evidence="4">
    <location>
        <begin position="118"/>
        <end position="188"/>
    </location>
</feature>
<dbReference type="GO" id="GO:0005737">
    <property type="term" value="C:cytoplasm"/>
    <property type="evidence" value="ECO:0007669"/>
    <property type="project" value="TreeGrafter"/>
</dbReference>
<dbReference type="AlphaFoldDB" id="A0A150G1Q4"/>
<dbReference type="CDD" id="cd18186">
    <property type="entry name" value="BTB_POZ_ZBTB_KLHL-like"/>
    <property type="match status" value="1"/>
</dbReference>
<evidence type="ECO:0000313" key="6">
    <source>
        <dbReference type="Proteomes" id="UP000075714"/>
    </source>
</evidence>
<organism evidence="5 6">
    <name type="scientific">Gonium pectorale</name>
    <name type="common">Green alga</name>
    <dbReference type="NCBI Taxonomy" id="33097"/>
    <lineage>
        <taxon>Eukaryota</taxon>
        <taxon>Viridiplantae</taxon>
        <taxon>Chlorophyta</taxon>
        <taxon>core chlorophytes</taxon>
        <taxon>Chlorophyceae</taxon>
        <taxon>CS clade</taxon>
        <taxon>Chlamydomonadales</taxon>
        <taxon>Volvocaceae</taxon>
        <taxon>Gonium</taxon>
    </lineage>
</organism>
<name>A0A150G1Q4_GONPE</name>
<dbReference type="Gene3D" id="3.30.710.10">
    <property type="entry name" value="Potassium Channel Kv1.1, Chain A"/>
    <property type="match status" value="1"/>
</dbReference>
<dbReference type="PROSITE" id="PS50097">
    <property type="entry name" value="BTB"/>
    <property type="match status" value="1"/>
</dbReference>